<evidence type="ECO:0000313" key="3">
    <source>
        <dbReference type="Proteomes" id="UP000484858"/>
    </source>
</evidence>
<feature type="transmembrane region" description="Helical" evidence="1">
    <location>
        <begin position="60"/>
        <end position="86"/>
    </location>
</feature>
<dbReference type="AlphaFoldDB" id="A0A829WZR5"/>
<feature type="transmembrane region" description="Helical" evidence="1">
    <location>
        <begin position="121"/>
        <end position="139"/>
    </location>
</feature>
<evidence type="ECO:0000256" key="1">
    <source>
        <dbReference type="SAM" id="Phobius"/>
    </source>
</evidence>
<organism evidence="2 3">
    <name type="scientific">Gluconobacter oxydans NBRC 3293</name>
    <dbReference type="NCBI Taxonomy" id="1315969"/>
    <lineage>
        <taxon>Bacteria</taxon>
        <taxon>Pseudomonadati</taxon>
        <taxon>Pseudomonadota</taxon>
        <taxon>Alphaproteobacteria</taxon>
        <taxon>Acetobacterales</taxon>
        <taxon>Acetobacteraceae</taxon>
        <taxon>Gluconobacter</taxon>
    </lineage>
</organism>
<comment type="caution">
    <text evidence="2">The sequence shown here is derived from an EMBL/GenBank/DDBJ whole genome shotgun (WGS) entry which is preliminary data.</text>
</comment>
<feature type="transmembrane region" description="Helical" evidence="1">
    <location>
        <begin position="151"/>
        <end position="175"/>
    </location>
</feature>
<keyword evidence="1" id="KW-0812">Transmembrane</keyword>
<feature type="transmembrane region" description="Helical" evidence="1">
    <location>
        <begin position="28"/>
        <end position="48"/>
    </location>
</feature>
<sequence>MTAVSPVAEDVSQRPDVARRMFRIARRYTLINALIAIPLHLLIDAAGFGGTTATWKHGVVVLAVAGVVFAPIMETFMHFWLPIVVVRKVLGQRSGTPFVAWLACVGPFACVHYGGDFGRSALTALCTGLVSGSCFYFCFLTAEKDVGVSPFWTTALCHALFNGTVLVVFGLAYVLGFLS</sequence>
<dbReference type="EMBL" id="BARJ01000004">
    <property type="protein sequence ID" value="GEM16362.1"/>
    <property type="molecule type" value="Genomic_DNA"/>
</dbReference>
<feature type="transmembrane region" description="Helical" evidence="1">
    <location>
        <begin position="98"/>
        <end position="115"/>
    </location>
</feature>
<gene>
    <name evidence="2" type="ORF">NBRC3293_0859</name>
</gene>
<proteinExistence type="predicted"/>
<protein>
    <submittedName>
        <fullName evidence="2">Uncharacterized protein</fullName>
    </submittedName>
</protein>
<reference evidence="2 3" key="1">
    <citation type="submission" date="2013-04" db="EMBL/GenBank/DDBJ databases">
        <title>Gluconobacter oxydans NBRC 3293 whole genome sequence.</title>
        <authorList>
            <person name="Matsutani M."/>
            <person name="Yakushi T."/>
            <person name="Matsushita K."/>
        </authorList>
    </citation>
    <scope>NUCLEOTIDE SEQUENCE [LARGE SCALE GENOMIC DNA]</scope>
    <source>
        <strain evidence="2 3">NBRC 3293</strain>
    </source>
</reference>
<keyword evidence="1" id="KW-1133">Transmembrane helix</keyword>
<keyword evidence="1" id="KW-0472">Membrane</keyword>
<dbReference type="Proteomes" id="UP000484858">
    <property type="component" value="Unassembled WGS sequence"/>
</dbReference>
<name>A0A829WZR5_GLUOY</name>
<evidence type="ECO:0000313" key="2">
    <source>
        <dbReference type="EMBL" id="GEM16362.1"/>
    </source>
</evidence>
<dbReference type="RefSeq" id="WP_254060593.1">
    <property type="nucleotide sequence ID" value="NZ_BARJ01000004.1"/>
</dbReference>
<accession>A0A829WZR5</accession>